<feature type="compositionally biased region" description="Polar residues" evidence="4">
    <location>
        <begin position="142"/>
        <end position="152"/>
    </location>
</feature>
<dbReference type="GO" id="GO:0005524">
    <property type="term" value="F:ATP binding"/>
    <property type="evidence" value="ECO:0007669"/>
    <property type="project" value="InterPro"/>
</dbReference>
<comment type="similarity">
    <text evidence="1">Belongs to the dynein heavy chain family.</text>
</comment>
<keyword evidence="10" id="KW-1185">Reference proteome</keyword>
<dbReference type="Pfam" id="PF12780">
    <property type="entry name" value="AAA_8"/>
    <property type="match status" value="1"/>
</dbReference>
<dbReference type="GO" id="GO:0030286">
    <property type="term" value="C:dynein complex"/>
    <property type="evidence" value="ECO:0007669"/>
    <property type="project" value="InterPro"/>
</dbReference>
<feature type="domain" description="Dynein heavy chain AAA module D4" evidence="8">
    <location>
        <begin position="1109"/>
        <end position="1341"/>
    </location>
</feature>
<dbReference type="CDD" id="cd00009">
    <property type="entry name" value="AAA"/>
    <property type="match status" value="1"/>
</dbReference>
<dbReference type="Pfam" id="PF12777">
    <property type="entry name" value="MT"/>
    <property type="match status" value="1"/>
</dbReference>
<dbReference type="Gene3D" id="3.20.180.20">
    <property type="entry name" value="Dynein heavy chain, N-terminal domain 2"/>
    <property type="match status" value="1"/>
</dbReference>
<dbReference type="InterPro" id="IPR042228">
    <property type="entry name" value="Dynein_linker_3"/>
</dbReference>
<dbReference type="Gene3D" id="1.20.920.20">
    <property type="match status" value="1"/>
</dbReference>
<evidence type="ECO:0000313" key="9">
    <source>
        <dbReference type="EMBL" id="KAK4312632.1"/>
    </source>
</evidence>
<evidence type="ECO:0000256" key="4">
    <source>
        <dbReference type="SAM" id="MobiDB-lite"/>
    </source>
</evidence>
<feature type="compositionally biased region" description="Basic and acidic residues" evidence="4">
    <location>
        <begin position="153"/>
        <end position="162"/>
    </location>
</feature>
<evidence type="ECO:0000256" key="1">
    <source>
        <dbReference type="ARBA" id="ARBA00008887"/>
    </source>
</evidence>
<dbReference type="InterPro" id="IPR026983">
    <property type="entry name" value="DHC"/>
</dbReference>
<feature type="domain" description="Dynein heavy chain coiled coil stalk" evidence="7">
    <location>
        <begin position="1381"/>
        <end position="1671"/>
    </location>
</feature>
<feature type="region of interest" description="Disordered" evidence="4">
    <location>
        <begin position="205"/>
        <end position="228"/>
    </location>
</feature>
<dbReference type="Pfam" id="PF12774">
    <property type="entry name" value="AAA_6"/>
    <property type="match status" value="1"/>
</dbReference>
<feature type="domain" description="Dynein heavy chain hydrolytic ATP-binding dynein motor region" evidence="6">
    <location>
        <begin position="264"/>
        <end position="452"/>
    </location>
</feature>
<dbReference type="InterPro" id="IPR013602">
    <property type="entry name" value="Dynein_heavy_linker"/>
</dbReference>
<dbReference type="GO" id="GO:0051959">
    <property type="term" value="F:dynein light intermediate chain binding"/>
    <property type="evidence" value="ECO:0007669"/>
    <property type="project" value="InterPro"/>
</dbReference>
<dbReference type="PANTHER" id="PTHR45703">
    <property type="entry name" value="DYNEIN HEAVY CHAIN"/>
    <property type="match status" value="1"/>
</dbReference>
<dbReference type="GO" id="GO:0045505">
    <property type="term" value="F:dynein intermediate chain binding"/>
    <property type="evidence" value="ECO:0007669"/>
    <property type="project" value="InterPro"/>
</dbReference>
<dbReference type="Proteomes" id="UP001292094">
    <property type="component" value="Unassembled WGS sequence"/>
</dbReference>
<keyword evidence="2 3" id="KW-0175">Coiled coil</keyword>
<evidence type="ECO:0000259" key="6">
    <source>
        <dbReference type="Pfam" id="PF12774"/>
    </source>
</evidence>
<organism evidence="9 10">
    <name type="scientific">Petrolisthes manimaculis</name>
    <dbReference type="NCBI Taxonomy" id="1843537"/>
    <lineage>
        <taxon>Eukaryota</taxon>
        <taxon>Metazoa</taxon>
        <taxon>Ecdysozoa</taxon>
        <taxon>Arthropoda</taxon>
        <taxon>Crustacea</taxon>
        <taxon>Multicrustacea</taxon>
        <taxon>Malacostraca</taxon>
        <taxon>Eumalacostraca</taxon>
        <taxon>Eucarida</taxon>
        <taxon>Decapoda</taxon>
        <taxon>Pleocyemata</taxon>
        <taxon>Anomura</taxon>
        <taxon>Galatheoidea</taxon>
        <taxon>Porcellanidae</taxon>
        <taxon>Petrolisthes</taxon>
    </lineage>
</organism>
<proteinExistence type="inferred from homology"/>
<evidence type="ECO:0000259" key="8">
    <source>
        <dbReference type="Pfam" id="PF12780"/>
    </source>
</evidence>
<gene>
    <name evidence="9" type="ORF">Pmani_015973</name>
</gene>
<evidence type="ECO:0000259" key="5">
    <source>
        <dbReference type="Pfam" id="PF08393"/>
    </source>
</evidence>
<sequence>MVLQESEVCHAYLTRLFPGVARLIHGSEDRIVALVSPQQETLTLAKPVFAHHGVEDWLGRVESCMRASLRRLILGRHLNTPLNLYSSILPYQVLEVSRRIHWCQQVEETLDSVSSTFSRPDMSIVASDIRRELQEVTEALRNGSNSDNMQNEQRQDDESVQDYRENEQQCKGKMWNTRLVHGDSDVSKAGNNILHVLIKKEDNWKEKNEENTGDKKKNDTGSQHTKHNNKYLKVESLSCLMTTLLRSGRTAGVEVAAGMENVDYGYEYVGVTAPPTLTPATLRTRHALLTAAATHRCGVAVGAVGEGKTETLRGLSRAAGQHLASLTCSARTPAQSLYSVISGGVQGGFWLLFEEAALLPPALLQCLAQCLHNIRYTKLNALRRCLIDGQEMKLVDSFSLFLTVTSPPDPIVAPHCPLLAHPLSPHLTTITVSLPRTETLLEVMLRGRGFLALCEALNRVCRGAGKGSKEFVKYRVVPCGALTHGHLLGTWRDGGSVWQHGVIFNSLIQAQQEEYVGVYWLVLVGPFLPNSLSVLASLCHPTQPFTDEALHHVNLGEGQGRVILEMCPKDHLDPKECLARCACQLTEGRVTPSAGLEEVLEAMTVVIDLLHTARYPHLHQEAREGSYTPARLDSRSPAPSDAFLDYPGRVVATPEFQAGLSVLPQLLDASCPILLHSRPGHGLSTFLDVFERHKAPATQVIRFRCTPLSTSQDLFSCITASLFIYPLRSRHTDPVKCPQQSHGGPLSSEESIEEEKDEAPTTDQYPEYNVHRSQGVVGPEAAGDLSCEVQVLAPGDKGFSLLILEDVHLQLNVDGAVESILETFRHLVECGEVVCPVSGKRYHVERVLPLLALNCTAAIPDHLVPTRVLRHCIPMALPHTSPATCQYIIKVCLQETLVEIDEVNHLPMATRETILSLYQELQDHSTITTTTIITQAVVNNTNKESDNIRASCTDTVTATADVQEESAKYPESNKICHNSSSGGKQGNKKQTCVLGHKDGEDGWGVANLHHLLQLIEAIRRDTCYLQLTMGQAASLITFEASRIFSNLAPHEVALRQKILPIIENHFDEIEEHLTWWPGVTKDGKKTMTHARDYNEFLRTIQYPEGLAPIIFSVTLHETMLKLVLTLETPGGHILLQGPPGVGKMYLARLAAHNTRARVYRLDEHREEADKLMAVRSAIQMAGVGGRRTLLLLRQHVVSPVLLDILHSLANYGWTEGLWEGGRVRGLLEAVRQRSSKSPRPQDNRWVTHLEEDEVTYLIRHRLVTSIRRNLHICLVTHSLQVSEGWWCRYPSLRGRWVWVRMTAWTVETLMEVARRALLPIELPPPVLHQLQAALPAIHQTVCEEEGVEGTAGDYIEMCRVTVKLLTRRRAQLKDSLSLFKGGMDKLQETSGNVEELKSELGELEPELKATQEEGQRLTHALAHHRSQVSTVRDQMLTQEDKVKERSDAVTALGEEIAQEVGEALPGLEAAEKSIRALDKKDLVEVRVLNKPPDIVLLVLEPICILLSVKPEWSAIKTLLGDPTMTKRMLEVEKDTISDGTLRKLKKYTESPKFVPDEVGKVSKPCRPLCSWLKALEHYAQVVRNVEPKKMKLAEAERELTTAQLEQRQFQQQLGQCERELSELQARYEGCVCRRQQLEGGIKRATARLQRYTRLTTVLADEDSRWSAKIKVLVKEVESVLWAGYQWPTWRPFQHLVVTPSFAG</sequence>
<feature type="coiled-coil region" evidence="3">
    <location>
        <begin position="1592"/>
        <end position="1654"/>
    </location>
</feature>
<accession>A0AAE1U772</accession>
<evidence type="ECO:0000256" key="3">
    <source>
        <dbReference type="SAM" id="Coils"/>
    </source>
</evidence>
<dbReference type="PANTHER" id="PTHR45703:SF36">
    <property type="entry name" value="DYNEIN HEAVY CHAIN, CYTOPLASMIC"/>
    <property type="match status" value="1"/>
</dbReference>
<dbReference type="InterPro" id="IPR024317">
    <property type="entry name" value="Dynein_heavy_chain_D4_dom"/>
</dbReference>
<dbReference type="SUPFAM" id="SSF52540">
    <property type="entry name" value="P-loop containing nucleoside triphosphate hydrolases"/>
    <property type="match status" value="2"/>
</dbReference>
<feature type="compositionally biased region" description="Basic and acidic residues" evidence="4">
    <location>
        <begin position="205"/>
        <end position="219"/>
    </location>
</feature>
<reference evidence="9" key="1">
    <citation type="submission" date="2023-11" db="EMBL/GenBank/DDBJ databases">
        <title>Genome assemblies of two species of porcelain crab, Petrolisthes cinctipes and Petrolisthes manimaculis (Anomura: Porcellanidae).</title>
        <authorList>
            <person name="Angst P."/>
        </authorList>
    </citation>
    <scope>NUCLEOTIDE SEQUENCE</scope>
    <source>
        <strain evidence="9">PB745_02</strain>
        <tissue evidence="9">Gill</tissue>
    </source>
</reference>
<comment type="caution">
    <text evidence="9">The sequence shown here is derived from an EMBL/GenBank/DDBJ whole genome shotgun (WGS) entry which is preliminary data.</text>
</comment>
<feature type="domain" description="Dynein heavy chain linker" evidence="5">
    <location>
        <begin position="10"/>
        <end position="73"/>
    </location>
</feature>
<dbReference type="InterPro" id="IPR035699">
    <property type="entry name" value="AAA_6"/>
</dbReference>
<evidence type="ECO:0008006" key="11">
    <source>
        <dbReference type="Google" id="ProtNLM"/>
    </source>
</evidence>
<dbReference type="InterPro" id="IPR027417">
    <property type="entry name" value="P-loop_NTPase"/>
</dbReference>
<evidence type="ECO:0000256" key="2">
    <source>
        <dbReference type="ARBA" id="ARBA00023054"/>
    </source>
</evidence>
<evidence type="ECO:0000259" key="7">
    <source>
        <dbReference type="Pfam" id="PF12777"/>
    </source>
</evidence>
<feature type="region of interest" description="Disordered" evidence="4">
    <location>
        <begin position="734"/>
        <end position="768"/>
    </location>
</feature>
<dbReference type="Pfam" id="PF08393">
    <property type="entry name" value="DHC_N2"/>
    <property type="match status" value="1"/>
</dbReference>
<dbReference type="InterPro" id="IPR024743">
    <property type="entry name" value="Dynein_HC_stalk"/>
</dbReference>
<name>A0AAE1U772_9EUCA</name>
<dbReference type="GO" id="GO:0007018">
    <property type="term" value="P:microtubule-based movement"/>
    <property type="evidence" value="ECO:0007669"/>
    <property type="project" value="InterPro"/>
</dbReference>
<protein>
    <recommendedName>
        <fullName evidence="11">Dynein heavy chain</fullName>
    </recommendedName>
</protein>
<dbReference type="EMBL" id="JAWZYT010001394">
    <property type="protein sequence ID" value="KAK4312632.1"/>
    <property type="molecule type" value="Genomic_DNA"/>
</dbReference>
<dbReference type="Gene3D" id="3.40.50.300">
    <property type="entry name" value="P-loop containing nucleotide triphosphate hydrolases"/>
    <property type="match status" value="2"/>
</dbReference>
<evidence type="ECO:0000313" key="10">
    <source>
        <dbReference type="Proteomes" id="UP001292094"/>
    </source>
</evidence>
<feature type="region of interest" description="Disordered" evidence="4">
    <location>
        <begin position="140"/>
        <end position="162"/>
    </location>
</feature>